<gene>
    <name evidence="2" type="ORF">AUP42_17790</name>
</gene>
<evidence type="ECO:0000256" key="1">
    <source>
        <dbReference type="SAM" id="Phobius"/>
    </source>
</evidence>
<keyword evidence="1" id="KW-1133">Transmembrane helix</keyword>
<organism evidence="2 3">
    <name type="scientific">Thalassospira lucentensis</name>
    <dbReference type="NCBI Taxonomy" id="168935"/>
    <lineage>
        <taxon>Bacteria</taxon>
        <taxon>Pseudomonadati</taxon>
        <taxon>Pseudomonadota</taxon>
        <taxon>Alphaproteobacteria</taxon>
        <taxon>Rhodospirillales</taxon>
        <taxon>Thalassospiraceae</taxon>
        <taxon>Thalassospira</taxon>
    </lineage>
</organism>
<dbReference type="Proteomes" id="UP000076335">
    <property type="component" value="Unassembled WGS sequence"/>
</dbReference>
<protein>
    <recommendedName>
        <fullName evidence="4">DUF922 domain-containing protein</fullName>
    </recommendedName>
</protein>
<evidence type="ECO:0000313" key="3">
    <source>
        <dbReference type="Proteomes" id="UP000076335"/>
    </source>
</evidence>
<name>A0A154L6K0_9PROT</name>
<evidence type="ECO:0008006" key="4">
    <source>
        <dbReference type="Google" id="ProtNLM"/>
    </source>
</evidence>
<accession>A0A154L6K0</accession>
<evidence type="ECO:0000313" key="2">
    <source>
        <dbReference type="EMBL" id="KZB65811.1"/>
    </source>
</evidence>
<dbReference type="AlphaFoldDB" id="A0A154L6K0"/>
<dbReference type="OrthoDB" id="8441103at2"/>
<comment type="caution">
    <text evidence="2">The sequence shown here is derived from an EMBL/GenBank/DDBJ whole genome shotgun (WGS) entry which is preliminary data.</text>
</comment>
<reference evidence="2 3" key="1">
    <citation type="submission" date="2015-12" db="EMBL/GenBank/DDBJ databases">
        <title>Genome sequence of Thalassospira lucentensis MCCC 1A02072.</title>
        <authorList>
            <person name="Lu L."/>
            <person name="Lai Q."/>
            <person name="Shao Z."/>
            <person name="Qian P."/>
        </authorList>
    </citation>
    <scope>NUCLEOTIDE SEQUENCE [LARGE SCALE GENOMIC DNA]</scope>
    <source>
        <strain evidence="2 3">MCCC 1A02072</strain>
    </source>
</reference>
<keyword evidence="1" id="KW-0472">Membrane</keyword>
<keyword evidence="1" id="KW-0812">Transmembrane</keyword>
<dbReference type="EMBL" id="LPVY01000008">
    <property type="protein sequence ID" value="KZB65811.1"/>
    <property type="molecule type" value="Genomic_DNA"/>
</dbReference>
<sequence>MADQRAKHAVPKSLIRWGAITVCTLIAVFLFVTPSDHAAAQQNSCAVARAPVASLSFINQDPMLDRHRSVRWLNNRANQGSRYLVTGLTEYELQARFDMRLEPVEVGVGQFCLYPIRINPEVEVIKHLVYVASELERGTCEYDVVYAHEGQHVQINQHMERDIQRELDAMVAEITADFAAMRPVGAGEVQRLQRRLLNQYGQDFKRRLRAIDLARREDHRAIDTPEEYERLSKACGPDSAFQTTLPDAMR</sequence>
<proteinExistence type="predicted"/>
<feature type="transmembrane region" description="Helical" evidence="1">
    <location>
        <begin position="14"/>
        <end position="32"/>
    </location>
</feature>